<dbReference type="PANTHER" id="PTHR43461">
    <property type="entry name" value="TRANSMEMBRANE PROTEIN 256"/>
    <property type="match status" value="1"/>
</dbReference>
<keyword evidence="5 6" id="KW-0472">Membrane</keyword>
<dbReference type="Pfam" id="PF04241">
    <property type="entry name" value="DUF423"/>
    <property type="match status" value="1"/>
</dbReference>
<feature type="chain" id="PRO_5045619210" description="DUF423 domain-containing protein" evidence="7">
    <location>
        <begin position="27"/>
        <end position="141"/>
    </location>
</feature>
<feature type="signal peptide" evidence="7">
    <location>
        <begin position="1"/>
        <end position="26"/>
    </location>
</feature>
<feature type="transmembrane region" description="Helical" evidence="6">
    <location>
        <begin position="107"/>
        <end position="129"/>
    </location>
</feature>
<proteinExistence type="inferred from homology"/>
<evidence type="ECO:0000256" key="3">
    <source>
        <dbReference type="ARBA" id="ARBA00022692"/>
    </source>
</evidence>
<organism evidence="8 9">
    <name type="scientific">Stieleria magnilauensis</name>
    <dbReference type="NCBI Taxonomy" id="2527963"/>
    <lineage>
        <taxon>Bacteria</taxon>
        <taxon>Pseudomonadati</taxon>
        <taxon>Planctomycetota</taxon>
        <taxon>Planctomycetia</taxon>
        <taxon>Pirellulales</taxon>
        <taxon>Pirellulaceae</taxon>
        <taxon>Stieleria</taxon>
    </lineage>
</organism>
<keyword evidence="7" id="KW-0732">Signal</keyword>
<evidence type="ECO:0000256" key="2">
    <source>
        <dbReference type="ARBA" id="ARBA00009694"/>
    </source>
</evidence>
<dbReference type="PANTHER" id="PTHR43461:SF1">
    <property type="entry name" value="TRANSMEMBRANE PROTEIN 256"/>
    <property type="match status" value="1"/>
</dbReference>
<feature type="transmembrane region" description="Helical" evidence="6">
    <location>
        <begin position="57"/>
        <end position="76"/>
    </location>
</feature>
<evidence type="ECO:0000256" key="1">
    <source>
        <dbReference type="ARBA" id="ARBA00004141"/>
    </source>
</evidence>
<evidence type="ECO:0000313" key="8">
    <source>
        <dbReference type="EMBL" id="QDV86317.1"/>
    </source>
</evidence>
<accession>A0ABX5XWC5</accession>
<evidence type="ECO:0000256" key="7">
    <source>
        <dbReference type="SAM" id="SignalP"/>
    </source>
</evidence>
<gene>
    <name evidence="8" type="ORF">TBK1r_53360</name>
</gene>
<dbReference type="EMBL" id="CP036432">
    <property type="protein sequence ID" value="QDV86317.1"/>
    <property type="molecule type" value="Genomic_DNA"/>
</dbReference>
<sequence length="141" mass="14613">MNPPLRFLLVAAAIAGATGVSLGAFAAHGLEGLLQSQGLEPELIAKRVGQFETGSRYHLVHAVALLALAACGTNASSLIVKSGYLFVAGIVLFSGSLYLLVLTETPWMGAITPLGGVAWIVAWILLAFATPKRPDESTTPA</sequence>
<dbReference type="Proteomes" id="UP000318081">
    <property type="component" value="Chromosome"/>
</dbReference>
<dbReference type="RefSeq" id="WP_145217273.1">
    <property type="nucleotide sequence ID" value="NZ_CP036432.1"/>
</dbReference>
<feature type="transmembrane region" description="Helical" evidence="6">
    <location>
        <begin position="83"/>
        <end position="101"/>
    </location>
</feature>
<evidence type="ECO:0000313" key="9">
    <source>
        <dbReference type="Proteomes" id="UP000318081"/>
    </source>
</evidence>
<keyword evidence="4 6" id="KW-1133">Transmembrane helix</keyword>
<dbReference type="InterPro" id="IPR006696">
    <property type="entry name" value="DUF423"/>
</dbReference>
<protein>
    <recommendedName>
        <fullName evidence="10">DUF423 domain-containing protein</fullName>
    </recommendedName>
</protein>
<evidence type="ECO:0008006" key="10">
    <source>
        <dbReference type="Google" id="ProtNLM"/>
    </source>
</evidence>
<keyword evidence="3 6" id="KW-0812">Transmembrane</keyword>
<comment type="similarity">
    <text evidence="2">Belongs to the UPF0382 family.</text>
</comment>
<reference evidence="8 9" key="1">
    <citation type="submission" date="2019-02" db="EMBL/GenBank/DDBJ databases">
        <title>Deep-cultivation of Planctomycetes and their phenomic and genomic characterization uncovers novel biology.</title>
        <authorList>
            <person name="Wiegand S."/>
            <person name="Jogler M."/>
            <person name="Boedeker C."/>
            <person name="Pinto D."/>
            <person name="Vollmers J."/>
            <person name="Rivas-Marin E."/>
            <person name="Kohn T."/>
            <person name="Peeters S.H."/>
            <person name="Heuer A."/>
            <person name="Rast P."/>
            <person name="Oberbeckmann S."/>
            <person name="Bunk B."/>
            <person name="Jeske O."/>
            <person name="Meyerdierks A."/>
            <person name="Storesund J.E."/>
            <person name="Kallscheuer N."/>
            <person name="Luecker S."/>
            <person name="Lage O.M."/>
            <person name="Pohl T."/>
            <person name="Merkel B.J."/>
            <person name="Hornburger P."/>
            <person name="Mueller R.-W."/>
            <person name="Bruemmer F."/>
            <person name="Labrenz M."/>
            <person name="Spormann A.M."/>
            <person name="Op den Camp H."/>
            <person name="Overmann J."/>
            <person name="Amann R."/>
            <person name="Jetten M.S.M."/>
            <person name="Mascher T."/>
            <person name="Medema M.H."/>
            <person name="Devos D.P."/>
            <person name="Kaster A.-K."/>
            <person name="Ovreas L."/>
            <person name="Rohde M."/>
            <person name="Galperin M.Y."/>
            <person name="Jogler C."/>
        </authorList>
    </citation>
    <scope>NUCLEOTIDE SEQUENCE [LARGE SCALE GENOMIC DNA]</scope>
    <source>
        <strain evidence="8 9">TBK1r</strain>
    </source>
</reference>
<evidence type="ECO:0000256" key="5">
    <source>
        <dbReference type="ARBA" id="ARBA00023136"/>
    </source>
</evidence>
<evidence type="ECO:0000256" key="4">
    <source>
        <dbReference type="ARBA" id="ARBA00022989"/>
    </source>
</evidence>
<evidence type="ECO:0000256" key="6">
    <source>
        <dbReference type="SAM" id="Phobius"/>
    </source>
</evidence>
<keyword evidence="9" id="KW-1185">Reference proteome</keyword>
<comment type="subcellular location">
    <subcellularLocation>
        <location evidence="1">Membrane</location>
        <topology evidence="1">Multi-pass membrane protein</topology>
    </subcellularLocation>
</comment>
<name>A0ABX5XWC5_9BACT</name>